<proteinExistence type="inferred from homology"/>
<dbReference type="GO" id="GO:0001764">
    <property type="term" value="P:neuron migration"/>
    <property type="evidence" value="ECO:0007669"/>
    <property type="project" value="TreeGrafter"/>
</dbReference>
<evidence type="ECO:0000256" key="2">
    <source>
        <dbReference type="ARBA" id="ARBA00010020"/>
    </source>
</evidence>
<comment type="caution">
    <text evidence="8">The sequence shown here is derived from an EMBL/GenBank/DDBJ whole genome shotgun (WGS) entry which is preliminary data.</text>
</comment>
<feature type="compositionally biased region" description="Polar residues" evidence="6">
    <location>
        <begin position="172"/>
        <end position="194"/>
    </location>
</feature>
<reference evidence="8" key="1">
    <citation type="journal article" name="BMC Genomics">
        <title>Long-read sequencing and de novo genome assembly of marine medaka (Oryzias melastigma).</title>
        <authorList>
            <person name="Liang P."/>
            <person name="Saqib H.S.A."/>
            <person name="Ni X."/>
            <person name="Shen Y."/>
        </authorList>
    </citation>
    <scope>NUCLEOTIDE SEQUENCE</scope>
    <source>
        <strain evidence="8">Bigg-433</strain>
    </source>
</reference>
<feature type="domain" description="Abl-interactor homeo-domain homologous" evidence="7">
    <location>
        <begin position="103"/>
        <end position="174"/>
    </location>
</feature>
<evidence type="ECO:0000259" key="7">
    <source>
        <dbReference type="Pfam" id="PF07815"/>
    </source>
</evidence>
<evidence type="ECO:0000313" key="9">
    <source>
        <dbReference type="Proteomes" id="UP000646548"/>
    </source>
</evidence>
<dbReference type="Proteomes" id="UP000646548">
    <property type="component" value="Unassembled WGS sequence"/>
</dbReference>
<organism evidence="8 9">
    <name type="scientific">Oryzias melastigma</name>
    <name type="common">Marine medaka</name>
    <dbReference type="NCBI Taxonomy" id="30732"/>
    <lineage>
        <taxon>Eukaryota</taxon>
        <taxon>Metazoa</taxon>
        <taxon>Chordata</taxon>
        <taxon>Craniata</taxon>
        <taxon>Vertebrata</taxon>
        <taxon>Euteleostomi</taxon>
        <taxon>Actinopterygii</taxon>
        <taxon>Neopterygii</taxon>
        <taxon>Teleostei</taxon>
        <taxon>Neoteleostei</taxon>
        <taxon>Acanthomorphata</taxon>
        <taxon>Ovalentaria</taxon>
        <taxon>Atherinomorphae</taxon>
        <taxon>Beloniformes</taxon>
        <taxon>Adrianichthyidae</taxon>
        <taxon>Oryziinae</taxon>
        <taxon>Oryzias</taxon>
    </lineage>
</organism>
<evidence type="ECO:0000313" key="8">
    <source>
        <dbReference type="EMBL" id="KAF6728412.1"/>
    </source>
</evidence>
<evidence type="ECO:0000256" key="5">
    <source>
        <dbReference type="ARBA" id="ARBA00023054"/>
    </source>
</evidence>
<evidence type="ECO:0000256" key="1">
    <source>
        <dbReference type="ARBA" id="ARBA00004496"/>
    </source>
</evidence>
<evidence type="ECO:0000256" key="6">
    <source>
        <dbReference type="SAM" id="MobiDB-lite"/>
    </source>
</evidence>
<evidence type="ECO:0000256" key="4">
    <source>
        <dbReference type="ARBA" id="ARBA00022553"/>
    </source>
</evidence>
<feature type="compositionally biased region" description="Pro residues" evidence="6">
    <location>
        <begin position="258"/>
        <end position="267"/>
    </location>
</feature>
<dbReference type="Gene3D" id="6.10.140.1620">
    <property type="match status" value="1"/>
</dbReference>
<name>A0A834CFJ1_ORYME</name>
<feature type="region of interest" description="Disordered" evidence="6">
    <location>
        <begin position="211"/>
        <end position="267"/>
    </location>
</feature>
<dbReference type="EMBL" id="WKFB01000284">
    <property type="protein sequence ID" value="KAF6728412.1"/>
    <property type="molecule type" value="Genomic_DNA"/>
</dbReference>
<comment type="subcellular location">
    <subcellularLocation>
        <location evidence="1">Cytoplasm</location>
    </subcellularLocation>
</comment>
<sequence>MGDMAEQKTFSEIITQIFEEAPASRKALTDNHSNLLQVADYCENKYLQTDDPSKAIEEAKALVAQALASVSYQINRVASSLLKLLDSQAMQIRDMESSVNLVSLAAAIHLEKVARREIGVFTSPKAKTRSKPLTPPPSGREPEASYEREPISYSILDSVGHCFEQVNELQPKKTTATTDNTQRNPDPSESSHSFAVSGHGIAVAPPSVPTLSAAAAATSSSNSLPPPAPSFADTDPNAPSPASLHGGRPSPAALGLPSPSPEHGPIR</sequence>
<keyword evidence="4" id="KW-0597">Phosphoprotein</keyword>
<dbReference type="PANTHER" id="PTHR10460">
    <property type="entry name" value="ABL INTERACTOR FAMILY MEMBER"/>
    <property type="match status" value="1"/>
</dbReference>
<dbReference type="GO" id="GO:0030027">
    <property type="term" value="C:lamellipodium"/>
    <property type="evidence" value="ECO:0007669"/>
    <property type="project" value="TreeGrafter"/>
</dbReference>
<accession>A0A834CFJ1</accession>
<dbReference type="PANTHER" id="PTHR10460:SF60">
    <property type="entry name" value="ABI GENE FAMILY MEMBER 3"/>
    <property type="match status" value="1"/>
</dbReference>
<dbReference type="GO" id="GO:0031209">
    <property type="term" value="C:SCAR complex"/>
    <property type="evidence" value="ECO:0007669"/>
    <property type="project" value="TreeGrafter"/>
</dbReference>
<keyword evidence="5" id="KW-0175">Coiled coil</keyword>
<feature type="region of interest" description="Disordered" evidence="6">
    <location>
        <begin position="124"/>
        <end position="146"/>
    </location>
</feature>
<dbReference type="GO" id="GO:0035591">
    <property type="term" value="F:signaling adaptor activity"/>
    <property type="evidence" value="ECO:0007669"/>
    <property type="project" value="TreeGrafter"/>
</dbReference>
<comment type="similarity">
    <text evidence="2">Belongs to the ABI family.</text>
</comment>
<dbReference type="Pfam" id="PF07815">
    <property type="entry name" value="Abi_HHR"/>
    <property type="match status" value="1"/>
</dbReference>
<dbReference type="GO" id="GO:0098858">
    <property type="term" value="C:actin-based cell projection"/>
    <property type="evidence" value="ECO:0007669"/>
    <property type="project" value="TreeGrafter"/>
</dbReference>
<evidence type="ECO:0000256" key="3">
    <source>
        <dbReference type="ARBA" id="ARBA00022490"/>
    </source>
</evidence>
<keyword evidence="3" id="KW-0963">Cytoplasm</keyword>
<feature type="region of interest" description="Disordered" evidence="6">
    <location>
        <begin position="169"/>
        <end position="194"/>
    </location>
</feature>
<dbReference type="AlphaFoldDB" id="A0A834CFJ1"/>
<gene>
    <name evidence="8" type="ORF">FQA47_012933</name>
</gene>
<dbReference type="InterPro" id="IPR028457">
    <property type="entry name" value="ABI"/>
</dbReference>
<protein>
    <submittedName>
        <fullName evidence="8">Abl interactor 1</fullName>
    </submittedName>
</protein>
<feature type="compositionally biased region" description="Low complexity" evidence="6">
    <location>
        <begin position="211"/>
        <end position="223"/>
    </location>
</feature>
<dbReference type="InterPro" id="IPR012849">
    <property type="entry name" value="Abl-interactor_HHR_dom"/>
</dbReference>
<dbReference type="GO" id="GO:0017124">
    <property type="term" value="F:SH3 domain binding"/>
    <property type="evidence" value="ECO:0007669"/>
    <property type="project" value="TreeGrafter"/>
</dbReference>